<name>A0A6M3JGS0_9ZZZZ</name>
<protein>
    <submittedName>
        <fullName evidence="1">Uncharacterized protein</fullName>
    </submittedName>
</protein>
<reference evidence="1" key="1">
    <citation type="submission" date="2020-03" db="EMBL/GenBank/DDBJ databases">
        <title>The deep terrestrial virosphere.</title>
        <authorList>
            <person name="Holmfeldt K."/>
            <person name="Nilsson E."/>
            <person name="Simone D."/>
            <person name="Lopez-Fernandez M."/>
            <person name="Wu X."/>
            <person name="de Brujin I."/>
            <person name="Lundin D."/>
            <person name="Andersson A."/>
            <person name="Bertilsson S."/>
            <person name="Dopson M."/>
        </authorList>
    </citation>
    <scope>NUCLEOTIDE SEQUENCE</scope>
    <source>
        <strain evidence="1">MM415A04675</strain>
    </source>
</reference>
<dbReference type="AlphaFoldDB" id="A0A6M3JGS0"/>
<organism evidence="1">
    <name type="scientific">viral metagenome</name>
    <dbReference type="NCBI Taxonomy" id="1070528"/>
    <lineage>
        <taxon>unclassified sequences</taxon>
        <taxon>metagenomes</taxon>
        <taxon>organismal metagenomes</taxon>
    </lineage>
</organism>
<proteinExistence type="predicted"/>
<accession>A0A6M3JGS0</accession>
<gene>
    <name evidence="1" type="ORF">MM415A04675_0013</name>
</gene>
<evidence type="ECO:0000313" key="1">
    <source>
        <dbReference type="EMBL" id="QJA69379.1"/>
    </source>
</evidence>
<sequence>MDSLDLATVTPTANWGTHECFLLGGMTEIDIMSAQQTTIAVRGKFTGWLNERWKELIGIRWKKYLDGLQSKVLADTMTREADRDLIL</sequence>
<dbReference type="EMBL" id="MT141700">
    <property type="protein sequence ID" value="QJA69379.1"/>
    <property type="molecule type" value="Genomic_DNA"/>
</dbReference>